<sequence length="67" mass="7293">MGKCKDVTRLLSDALDRRLTAGEWLAIGVHLPTCSGCRNFRKQIALLRSAAQEVSGGEPVTPDEPKE</sequence>
<dbReference type="InterPro" id="IPR027383">
    <property type="entry name" value="Znf_put"/>
</dbReference>
<dbReference type="Proteomes" id="UP000298656">
    <property type="component" value="Chromosome 2"/>
</dbReference>
<accession>A0A4P8ISU6</accession>
<gene>
    <name evidence="2" type="ORF">FAZ95_24005</name>
</gene>
<evidence type="ECO:0000259" key="1">
    <source>
        <dbReference type="Pfam" id="PF13490"/>
    </source>
</evidence>
<dbReference type="KEGG" id="tvl:FAZ95_24005"/>
<protein>
    <submittedName>
        <fullName evidence="2">Zf-HC2 domain-containing protein</fullName>
    </submittedName>
</protein>
<dbReference type="EMBL" id="CP040078">
    <property type="protein sequence ID" value="QCP52248.1"/>
    <property type="molecule type" value="Genomic_DNA"/>
</dbReference>
<dbReference type="Pfam" id="PF13490">
    <property type="entry name" value="zf-HC2"/>
    <property type="match status" value="1"/>
</dbReference>
<keyword evidence="3" id="KW-1185">Reference proteome</keyword>
<dbReference type="AlphaFoldDB" id="A0A4P8ISU6"/>
<organism evidence="2 3">
    <name type="scientific">Trinickia violacea</name>
    <dbReference type="NCBI Taxonomy" id="2571746"/>
    <lineage>
        <taxon>Bacteria</taxon>
        <taxon>Pseudomonadati</taxon>
        <taxon>Pseudomonadota</taxon>
        <taxon>Betaproteobacteria</taxon>
        <taxon>Burkholderiales</taxon>
        <taxon>Burkholderiaceae</taxon>
        <taxon>Trinickia</taxon>
    </lineage>
</organism>
<dbReference type="OrthoDB" id="8374021at2"/>
<evidence type="ECO:0000313" key="2">
    <source>
        <dbReference type="EMBL" id="QCP52248.1"/>
    </source>
</evidence>
<feature type="domain" description="Putative zinc-finger" evidence="1">
    <location>
        <begin position="4"/>
        <end position="38"/>
    </location>
</feature>
<dbReference type="RefSeq" id="WP_137335021.1">
    <property type="nucleotide sequence ID" value="NZ_CP040078.1"/>
</dbReference>
<name>A0A4P8ISU6_9BURK</name>
<reference evidence="2 3" key="1">
    <citation type="submission" date="2019-05" db="EMBL/GenBank/DDBJ databases">
        <title>Burkholderia sp. DHOD12, isolated from subtropical forest soil.</title>
        <authorList>
            <person name="Gao Z.-H."/>
            <person name="Qiu L.-H."/>
        </authorList>
    </citation>
    <scope>NUCLEOTIDE SEQUENCE [LARGE SCALE GENOMIC DNA]</scope>
    <source>
        <strain evidence="2 3">DHOD12</strain>
    </source>
</reference>
<evidence type="ECO:0000313" key="3">
    <source>
        <dbReference type="Proteomes" id="UP000298656"/>
    </source>
</evidence>
<proteinExistence type="predicted"/>